<reference evidence="2 3" key="1">
    <citation type="submission" date="2017-02" db="EMBL/GenBank/DDBJ databases">
        <authorList>
            <person name="Peterson S.W."/>
        </authorList>
    </citation>
    <scope>NUCLEOTIDE SEQUENCE [LARGE SCALE GENOMIC DNA]</scope>
    <source>
        <strain evidence="2 3">CECT 9189</strain>
    </source>
</reference>
<dbReference type="Proteomes" id="UP000191116">
    <property type="component" value="Unassembled WGS sequence"/>
</dbReference>
<sequence>MIKTIDKVFGELTFSTAWKRSYDVIFFDKLYKILLIVEENDDDRKTIREEQRDSYIYYSQNKVIIEKKIEEILISYTKEFLSEYGMKEENEDKIINSIEPTVIIFPMVLDDGDLNFGFLFESKFDPENGVGIQYINGNYEVSTQDILT</sequence>
<dbReference type="InterPro" id="IPR054254">
    <property type="entry name" value="DUF6985"/>
</dbReference>
<evidence type="ECO:0000313" key="3">
    <source>
        <dbReference type="Proteomes" id="UP000191116"/>
    </source>
</evidence>
<dbReference type="Pfam" id="PF22481">
    <property type="entry name" value="DUF6985"/>
    <property type="match status" value="1"/>
</dbReference>
<dbReference type="OrthoDB" id="3477708at2"/>
<evidence type="ECO:0000259" key="1">
    <source>
        <dbReference type="Pfam" id="PF22481"/>
    </source>
</evidence>
<proteinExistence type="predicted"/>
<accession>A0A1T4UIG0</accession>
<organism evidence="2 3">
    <name type="scientific">Photobacterium toruni</name>
    <dbReference type="NCBI Taxonomy" id="1935446"/>
    <lineage>
        <taxon>Bacteria</taxon>
        <taxon>Pseudomonadati</taxon>
        <taxon>Pseudomonadota</taxon>
        <taxon>Gammaproteobacteria</taxon>
        <taxon>Vibrionales</taxon>
        <taxon>Vibrionaceae</taxon>
        <taxon>Photobacterium</taxon>
    </lineage>
</organism>
<gene>
    <name evidence="2" type="ORF">CZ814_03275</name>
</gene>
<dbReference type="AlphaFoldDB" id="A0A1T4UIG0"/>
<feature type="domain" description="DUF6985" evidence="1">
    <location>
        <begin position="8"/>
        <end position="146"/>
    </location>
</feature>
<name>A0A1T4UIG0_9GAMM</name>
<protein>
    <recommendedName>
        <fullName evidence="1">DUF6985 domain-containing protein</fullName>
    </recommendedName>
</protein>
<dbReference type="RefSeq" id="WP_080175993.1">
    <property type="nucleotide sequence ID" value="NZ_AP024856.1"/>
</dbReference>
<dbReference type="EMBL" id="FUWP01000024">
    <property type="protein sequence ID" value="SKA52328.1"/>
    <property type="molecule type" value="Genomic_DNA"/>
</dbReference>
<evidence type="ECO:0000313" key="2">
    <source>
        <dbReference type="EMBL" id="SKA52328.1"/>
    </source>
</evidence>